<dbReference type="UniPathway" id="UPA00276">
    <property type="reaction ID" value="UER00406"/>
</dbReference>
<dbReference type="GO" id="GO:0005524">
    <property type="term" value="F:ATP binding"/>
    <property type="evidence" value="ECO:0007669"/>
    <property type="project" value="UniProtKB-KW"/>
</dbReference>
<keyword evidence="9" id="KW-0067">ATP-binding</keyword>
<name>A0A1D9Q0V9_SCLS1</name>
<dbReference type="VEuPathDB" id="FungiDB:sscle_04g033510"/>
<comment type="pathway">
    <text evidence="2">Cofactor biosynthesis; FMN biosynthesis; FMN from riboflavin (ATP route): step 1/1.</text>
</comment>
<organism evidence="12 13">
    <name type="scientific">Sclerotinia sclerotiorum (strain ATCC 18683 / 1980 / Ss-1)</name>
    <name type="common">White mold</name>
    <name type="synonym">Whetzelinia sclerotiorum</name>
    <dbReference type="NCBI Taxonomy" id="665079"/>
    <lineage>
        <taxon>Eukaryota</taxon>
        <taxon>Fungi</taxon>
        <taxon>Dikarya</taxon>
        <taxon>Ascomycota</taxon>
        <taxon>Pezizomycotina</taxon>
        <taxon>Leotiomycetes</taxon>
        <taxon>Helotiales</taxon>
        <taxon>Sclerotiniaceae</taxon>
        <taxon>Sclerotinia</taxon>
    </lineage>
</organism>
<dbReference type="InterPro" id="IPR023465">
    <property type="entry name" value="Riboflavin_kinase_dom_sf"/>
</dbReference>
<evidence type="ECO:0000256" key="1">
    <source>
        <dbReference type="ARBA" id="ARBA00003572"/>
    </source>
</evidence>
<evidence type="ECO:0000256" key="9">
    <source>
        <dbReference type="ARBA" id="ARBA00022840"/>
    </source>
</evidence>
<gene>
    <name evidence="12" type="ORF">sscle_04g033510</name>
</gene>
<dbReference type="GO" id="GO:0009231">
    <property type="term" value="P:riboflavin biosynthetic process"/>
    <property type="evidence" value="ECO:0007669"/>
    <property type="project" value="InterPro"/>
</dbReference>
<dbReference type="InterPro" id="IPR015865">
    <property type="entry name" value="Riboflavin_kinase_bac/euk"/>
</dbReference>
<dbReference type="OrthoDB" id="276388at2759"/>
<reference evidence="13" key="1">
    <citation type="journal article" date="2017" name="Genome Biol. Evol.">
        <title>The complete genome sequence of the phytopathogenic fungus Sclerotinia sclerotiorum reveals insights into the genome architecture of broad host range pathogens.</title>
        <authorList>
            <person name="Derbyshire M."/>
            <person name="Denton-Giles M."/>
            <person name="Hegedus D."/>
            <person name="Seifbarghy S."/>
            <person name="Rollins J."/>
            <person name="van Kan J."/>
            <person name="Seidl M.F."/>
            <person name="Faino L."/>
            <person name="Mbengue M."/>
            <person name="Navaud O."/>
            <person name="Raffaele S."/>
            <person name="Hammond-Kosack K."/>
            <person name="Heard S."/>
            <person name="Oliver R."/>
        </authorList>
    </citation>
    <scope>NUCLEOTIDE SEQUENCE [LARGE SCALE GENOMIC DNA]</scope>
    <source>
        <strain evidence="13">ATCC 18683 / 1980 / Ss-1</strain>
    </source>
</reference>
<dbReference type="AlphaFoldDB" id="A0A1D9Q0V9"/>
<proteinExistence type="inferred from homology"/>
<evidence type="ECO:0000259" key="11">
    <source>
        <dbReference type="Pfam" id="PF01687"/>
    </source>
</evidence>
<dbReference type="EMBL" id="CP017817">
    <property type="protein sequence ID" value="APA08581.1"/>
    <property type="molecule type" value="Genomic_DNA"/>
</dbReference>
<keyword evidence="6" id="KW-0288">FMN</keyword>
<comment type="similarity">
    <text evidence="3">Belongs to the flavokinase family.</text>
</comment>
<keyword evidence="8" id="KW-0547">Nucleotide-binding</keyword>
<evidence type="ECO:0000313" key="13">
    <source>
        <dbReference type="Proteomes" id="UP000177798"/>
    </source>
</evidence>
<evidence type="ECO:0000256" key="10">
    <source>
        <dbReference type="ARBA" id="ARBA00029960"/>
    </source>
</evidence>
<evidence type="ECO:0000256" key="3">
    <source>
        <dbReference type="ARBA" id="ARBA00010108"/>
    </source>
</evidence>
<keyword evidence="7" id="KW-0808">Transferase</keyword>
<evidence type="ECO:0000256" key="2">
    <source>
        <dbReference type="ARBA" id="ARBA00005201"/>
    </source>
</evidence>
<feature type="domain" description="Riboflavin kinase" evidence="11">
    <location>
        <begin position="1"/>
        <end position="36"/>
    </location>
</feature>
<dbReference type="Gene3D" id="2.40.30.30">
    <property type="entry name" value="Riboflavin kinase-like"/>
    <property type="match status" value="1"/>
</dbReference>
<accession>A0A1D9Q0V9</accession>
<dbReference type="Proteomes" id="UP000177798">
    <property type="component" value="Chromosome 4"/>
</dbReference>
<evidence type="ECO:0000256" key="8">
    <source>
        <dbReference type="ARBA" id="ARBA00022741"/>
    </source>
</evidence>
<evidence type="ECO:0000256" key="4">
    <source>
        <dbReference type="ARBA" id="ARBA00012105"/>
    </source>
</evidence>
<keyword evidence="5" id="KW-0285">Flavoprotein</keyword>
<dbReference type="EC" id="2.7.1.26" evidence="4"/>
<dbReference type="Pfam" id="PF01687">
    <property type="entry name" value="Flavokinase"/>
    <property type="match status" value="1"/>
</dbReference>
<dbReference type="GO" id="GO:0009398">
    <property type="term" value="P:FMN biosynthetic process"/>
    <property type="evidence" value="ECO:0007669"/>
    <property type="project" value="UniProtKB-UniPathway"/>
</dbReference>
<evidence type="ECO:0000313" key="12">
    <source>
        <dbReference type="EMBL" id="APA08581.1"/>
    </source>
</evidence>
<sequence>MRVKILGYIRPELDYVDRESLVRDIEMDIEVARRSLGRENWGVQREGVDAWLLGLELGEKEGEEK</sequence>
<evidence type="ECO:0000256" key="6">
    <source>
        <dbReference type="ARBA" id="ARBA00022643"/>
    </source>
</evidence>
<dbReference type="SUPFAM" id="SSF82114">
    <property type="entry name" value="Riboflavin kinase-like"/>
    <property type="match status" value="1"/>
</dbReference>
<evidence type="ECO:0000256" key="5">
    <source>
        <dbReference type="ARBA" id="ARBA00022630"/>
    </source>
</evidence>
<evidence type="ECO:0000256" key="7">
    <source>
        <dbReference type="ARBA" id="ARBA00022679"/>
    </source>
</evidence>
<dbReference type="GO" id="GO:0008531">
    <property type="term" value="F:riboflavin kinase activity"/>
    <property type="evidence" value="ECO:0007669"/>
    <property type="project" value="UniProtKB-EC"/>
</dbReference>
<comment type="function">
    <text evidence="1">Catalyzes the phosphorylation of riboflavin (vitamin B2) to form flavin mononucleotide (FMN) coenzyme.</text>
</comment>
<protein>
    <recommendedName>
        <fullName evidence="4">riboflavin kinase</fullName>
        <ecNumber evidence="4">2.7.1.26</ecNumber>
    </recommendedName>
    <alternativeName>
        <fullName evidence="10">Flavin mononucleotide kinase 1</fullName>
    </alternativeName>
</protein>